<dbReference type="PANTHER" id="PTHR43630:SF2">
    <property type="entry name" value="GLYCOSYLTRANSFERASE"/>
    <property type="match status" value="1"/>
</dbReference>
<dbReference type="Gene3D" id="3.90.550.10">
    <property type="entry name" value="Spore Coat Polysaccharide Biosynthesis Protein SpsA, Chain A"/>
    <property type="match status" value="1"/>
</dbReference>
<evidence type="ECO:0000313" key="5">
    <source>
        <dbReference type="Proteomes" id="UP000032352"/>
    </source>
</evidence>
<feature type="repeat" description="TPR" evidence="2">
    <location>
        <begin position="197"/>
        <end position="230"/>
    </location>
</feature>
<feature type="domain" description="Glycosyltransferase 2-like" evidence="3">
    <location>
        <begin position="9"/>
        <end position="134"/>
    </location>
</feature>
<dbReference type="SMART" id="SM00028">
    <property type="entry name" value="TPR"/>
    <property type="match status" value="3"/>
</dbReference>
<evidence type="ECO:0000313" key="4">
    <source>
        <dbReference type="EMBL" id="WDE09274.1"/>
    </source>
</evidence>
<reference evidence="4 5" key="1">
    <citation type="journal article" date="2015" name="Genome Announc.">
        <title>Draft Genome Sequences of Marine Isolates of Thalassomonas viridans and Thalassomonas actiniarum.</title>
        <authorList>
            <person name="Olonade I."/>
            <person name="van Zyl L.J."/>
            <person name="Trindade M."/>
        </authorList>
    </citation>
    <scope>NUCLEOTIDE SEQUENCE [LARGE SCALE GENOMIC DNA]</scope>
    <source>
        <strain evidence="4 5">XOM25</strain>
    </source>
</reference>
<dbReference type="InterPro" id="IPR019734">
    <property type="entry name" value="TPR_rpt"/>
</dbReference>
<name>A0AAE9ZCB5_9GAMM</name>
<dbReference type="SUPFAM" id="SSF53448">
    <property type="entry name" value="Nucleotide-diphospho-sugar transferases"/>
    <property type="match status" value="1"/>
</dbReference>
<organism evidence="4 5">
    <name type="scientific">Thalassomonas viridans</name>
    <dbReference type="NCBI Taxonomy" id="137584"/>
    <lineage>
        <taxon>Bacteria</taxon>
        <taxon>Pseudomonadati</taxon>
        <taxon>Pseudomonadota</taxon>
        <taxon>Gammaproteobacteria</taxon>
        <taxon>Alteromonadales</taxon>
        <taxon>Colwelliaceae</taxon>
        <taxon>Thalassomonas</taxon>
    </lineage>
</organism>
<dbReference type="Pfam" id="PF13432">
    <property type="entry name" value="TPR_16"/>
    <property type="match status" value="1"/>
</dbReference>
<accession>A0AAE9ZCB5</accession>
<evidence type="ECO:0000256" key="1">
    <source>
        <dbReference type="ARBA" id="ARBA00038494"/>
    </source>
</evidence>
<dbReference type="Pfam" id="PF13181">
    <property type="entry name" value="TPR_8"/>
    <property type="match status" value="1"/>
</dbReference>
<dbReference type="InterPro" id="IPR029044">
    <property type="entry name" value="Nucleotide-diphossugar_trans"/>
</dbReference>
<protein>
    <submittedName>
        <fullName evidence="4">Tetratricopeptide repeat protein</fullName>
    </submittedName>
</protein>
<dbReference type="EMBL" id="CP059734">
    <property type="protein sequence ID" value="WDE09274.1"/>
    <property type="molecule type" value="Genomic_DNA"/>
</dbReference>
<evidence type="ECO:0000256" key="2">
    <source>
        <dbReference type="PROSITE-ProRule" id="PRU00339"/>
    </source>
</evidence>
<proteinExistence type="inferred from homology"/>
<dbReference type="PANTHER" id="PTHR43630">
    <property type="entry name" value="POLY-BETA-1,6-N-ACETYL-D-GLUCOSAMINE SYNTHASE"/>
    <property type="match status" value="1"/>
</dbReference>
<evidence type="ECO:0000259" key="3">
    <source>
        <dbReference type="Pfam" id="PF00535"/>
    </source>
</evidence>
<gene>
    <name evidence="4" type="ORF">SG34_031415</name>
</gene>
<dbReference type="Pfam" id="PF00535">
    <property type="entry name" value="Glycos_transf_2"/>
    <property type="match status" value="1"/>
</dbReference>
<reference evidence="4 5" key="2">
    <citation type="journal article" date="2022" name="Mar. Drugs">
        <title>Bioassay-Guided Fractionation Leads to the Detection of Cholic Acid Generated by the Rare Thalassomonas sp.</title>
        <authorList>
            <person name="Pheiffer F."/>
            <person name="Schneider Y.K."/>
            <person name="Hansen E.H."/>
            <person name="Andersen J.H."/>
            <person name="Isaksson J."/>
            <person name="Busche T."/>
            <person name="R C."/>
            <person name="Kalinowski J."/>
            <person name="Zyl L.V."/>
            <person name="Trindade M."/>
        </authorList>
    </citation>
    <scope>NUCLEOTIDE SEQUENCE [LARGE SCALE GENOMIC DNA]</scope>
    <source>
        <strain evidence="4 5">XOM25</strain>
    </source>
</reference>
<dbReference type="Proteomes" id="UP000032352">
    <property type="component" value="Chromosome pTvir"/>
</dbReference>
<keyword evidence="5" id="KW-1185">Reference proteome</keyword>
<dbReference type="Gene3D" id="1.25.40.10">
    <property type="entry name" value="Tetratricopeptide repeat domain"/>
    <property type="match status" value="1"/>
</dbReference>
<dbReference type="PROSITE" id="PS50005">
    <property type="entry name" value="TPR"/>
    <property type="match status" value="2"/>
</dbReference>
<keyword evidence="2" id="KW-0802">TPR repeat</keyword>
<sequence length="325" mass="36682">MSHARPTLSVCMIVRDEEAVLARCLDSIAGLYDELCILDTGSTDETLAIAGRYTDKIKVFTACNDARGKIIDFSLARNQALELATGDWVLQIDADEIIEQGKDRIARHLTADSYDRVGISIRSSSESSGTVSGRLFRRRQAKQYTSIIHEYLEFDGIMEVDRQIVISNLPDKTNKESGNERNIRLCRLMLESEPENSRIWYYLGREYQANADFGQAIDCYDKALEYGKFPYGRFQISYFRAVCLFLSRQFDSAIAAATAAAAVDPRYAEAHCLLGDIYFTLGEHGQAKENYQRALACQPPQDTHFGVQLWAYQAHPEKQLARLAD</sequence>
<dbReference type="RefSeq" id="WP_044837580.1">
    <property type="nucleotide sequence ID" value="NZ_CP059734.1"/>
</dbReference>
<dbReference type="InterPro" id="IPR001173">
    <property type="entry name" value="Glyco_trans_2-like"/>
</dbReference>
<dbReference type="AlphaFoldDB" id="A0AAE9ZCB5"/>
<dbReference type="SUPFAM" id="SSF48452">
    <property type="entry name" value="TPR-like"/>
    <property type="match status" value="1"/>
</dbReference>
<dbReference type="CDD" id="cd02511">
    <property type="entry name" value="Beta4Glucosyltransferase"/>
    <property type="match status" value="1"/>
</dbReference>
<feature type="repeat" description="TPR" evidence="2">
    <location>
        <begin position="268"/>
        <end position="301"/>
    </location>
</feature>
<comment type="similarity">
    <text evidence="1">Belongs to the glycosyltransferase 2 family. WaaE/KdtX subfamily.</text>
</comment>
<dbReference type="KEGG" id="tvd:SG34_031415"/>
<dbReference type="InterPro" id="IPR011990">
    <property type="entry name" value="TPR-like_helical_dom_sf"/>
</dbReference>